<evidence type="ECO:0000313" key="1">
    <source>
        <dbReference type="EMBL" id="SPC73668.1"/>
    </source>
</evidence>
<dbReference type="EMBL" id="OIVN01000069">
    <property type="protein sequence ID" value="SPC73668.1"/>
    <property type="molecule type" value="Genomic_DNA"/>
</dbReference>
<proteinExistence type="predicted"/>
<accession>A0A2N9EG49</accession>
<dbReference type="AlphaFoldDB" id="A0A2N9EG49"/>
<protein>
    <submittedName>
        <fullName evidence="1">Uncharacterized protein</fullName>
    </submittedName>
</protein>
<reference evidence="1" key="1">
    <citation type="submission" date="2018-02" db="EMBL/GenBank/DDBJ databases">
        <authorList>
            <person name="Cohen D.B."/>
            <person name="Kent A.D."/>
        </authorList>
    </citation>
    <scope>NUCLEOTIDE SEQUENCE</scope>
</reference>
<organism evidence="1">
    <name type="scientific">Fagus sylvatica</name>
    <name type="common">Beechnut</name>
    <dbReference type="NCBI Taxonomy" id="28930"/>
    <lineage>
        <taxon>Eukaryota</taxon>
        <taxon>Viridiplantae</taxon>
        <taxon>Streptophyta</taxon>
        <taxon>Embryophyta</taxon>
        <taxon>Tracheophyta</taxon>
        <taxon>Spermatophyta</taxon>
        <taxon>Magnoliopsida</taxon>
        <taxon>eudicotyledons</taxon>
        <taxon>Gunneridae</taxon>
        <taxon>Pentapetalae</taxon>
        <taxon>rosids</taxon>
        <taxon>fabids</taxon>
        <taxon>Fagales</taxon>
        <taxon>Fagaceae</taxon>
        <taxon>Fagus</taxon>
    </lineage>
</organism>
<name>A0A2N9EG49_FAGSY</name>
<sequence>MKHRHSHSKCSSLCLEAGSLDLAGGINSRCGTA</sequence>
<gene>
    <name evidence="1" type="ORF">FSB_LOCUS1550</name>
</gene>